<dbReference type="InterPro" id="IPR010982">
    <property type="entry name" value="Lambda_DNA-bd_dom_sf"/>
</dbReference>
<keyword evidence="2" id="KW-0238">DNA-binding</keyword>
<dbReference type="InterPro" id="IPR050400">
    <property type="entry name" value="Bact_Cytoskel_RodZ"/>
</dbReference>
<dbReference type="PANTHER" id="PTHR34475">
    <property type="match status" value="1"/>
</dbReference>
<dbReference type="OrthoDB" id="9790252at2"/>
<organism evidence="2 3">
    <name type="scientific">Legionella spiritensis</name>
    <dbReference type="NCBI Taxonomy" id="452"/>
    <lineage>
        <taxon>Bacteria</taxon>
        <taxon>Pseudomonadati</taxon>
        <taxon>Pseudomonadota</taxon>
        <taxon>Gammaproteobacteria</taxon>
        <taxon>Legionellales</taxon>
        <taxon>Legionellaceae</taxon>
        <taxon>Legionella</taxon>
    </lineage>
</organism>
<protein>
    <submittedName>
        <fullName evidence="2">DNA-binding protein</fullName>
    </submittedName>
</protein>
<keyword evidence="1" id="KW-0812">Transmembrane</keyword>
<dbReference type="STRING" id="452.Lspi_2306"/>
<dbReference type="Gene3D" id="1.10.260.40">
    <property type="entry name" value="lambda repressor-like DNA-binding domains"/>
    <property type="match status" value="1"/>
</dbReference>
<dbReference type="RefSeq" id="WP_058484212.1">
    <property type="nucleotide sequence ID" value="NZ_CAAAII010000001.1"/>
</dbReference>
<evidence type="ECO:0000313" key="2">
    <source>
        <dbReference type="EMBL" id="KTD61676.1"/>
    </source>
</evidence>
<comment type="caution">
    <text evidence="2">The sequence shown here is derived from an EMBL/GenBank/DDBJ whole genome shotgun (WGS) entry which is preliminary data.</text>
</comment>
<reference evidence="2 3" key="1">
    <citation type="submission" date="2015-11" db="EMBL/GenBank/DDBJ databases">
        <title>Genomic analysis of 38 Legionella species identifies large and diverse effector repertoires.</title>
        <authorList>
            <person name="Burstein D."/>
            <person name="Amaro F."/>
            <person name="Zusman T."/>
            <person name="Lifshitz Z."/>
            <person name="Cohen O."/>
            <person name="Gilbert J.A."/>
            <person name="Pupko T."/>
            <person name="Shuman H.A."/>
            <person name="Segal G."/>
        </authorList>
    </citation>
    <scope>NUCLEOTIDE SEQUENCE [LARGE SCALE GENOMIC DNA]</scope>
    <source>
        <strain evidence="2 3">Mt.St.Helens-9</strain>
    </source>
</reference>
<dbReference type="PANTHER" id="PTHR34475:SF1">
    <property type="entry name" value="CYTOSKELETON PROTEIN RODZ"/>
    <property type="match status" value="1"/>
</dbReference>
<keyword evidence="1" id="KW-0472">Membrane</keyword>
<keyword evidence="3" id="KW-1185">Reference proteome</keyword>
<dbReference type="EMBL" id="LNYX01000031">
    <property type="protein sequence ID" value="KTD61676.1"/>
    <property type="molecule type" value="Genomic_DNA"/>
</dbReference>
<keyword evidence="1" id="KW-1133">Transmembrane helix</keyword>
<dbReference type="Pfam" id="PF13413">
    <property type="entry name" value="HTH_25"/>
    <property type="match status" value="1"/>
</dbReference>
<dbReference type="PATRIC" id="fig|452.5.peg.2545"/>
<name>A0A0W0YXT3_LEGSP</name>
<feature type="transmembrane region" description="Helical" evidence="1">
    <location>
        <begin position="115"/>
        <end position="135"/>
    </location>
</feature>
<evidence type="ECO:0000256" key="1">
    <source>
        <dbReference type="SAM" id="Phobius"/>
    </source>
</evidence>
<dbReference type="Proteomes" id="UP000054877">
    <property type="component" value="Unassembled WGS sequence"/>
</dbReference>
<sequence length="192" mass="21661">MTTNTTVTDELSQNPIENPGAHLAHIREQKGYSREYVASKLHLRVKVIELLEAGDYEQMPEPVFVKGYFRAYAKLLDVLPEPYLASFNNIFMAERKAEKIALWQSRRETNRGERLVRWVSALVAISAIVAISFWWQKSNDGKLFFSGKQAGSGVALAKQPDKEMEVKLTDISKMQSMFRADSSSVSSEKKGG</sequence>
<accession>A0A0W0YXT3</accession>
<evidence type="ECO:0000313" key="3">
    <source>
        <dbReference type="Proteomes" id="UP000054877"/>
    </source>
</evidence>
<dbReference type="AlphaFoldDB" id="A0A0W0YXT3"/>
<proteinExistence type="predicted"/>
<gene>
    <name evidence="2" type="ORF">Lspi_2306</name>
</gene>
<dbReference type="GO" id="GO:0003677">
    <property type="term" value="F:DNA binding"/>
    <property type="evidence" value="ECO:0007669"/>
    <property type="project" value="UniProtKB-KW"/>
</dbReference>